<keyword evidence="4" id="KW-0804">Transcription</keyword>
<dbReference type="VEuPathDB" id="FungiDB:PV10_01102"/>
<gene>
    <name evidence="8" type="ORF">PV10_01102</name>
</gene>
<dbReference type="PROSITE" id="PS00463">
    <property type="entry name" value="ZN2_CY6_FUNGAL_1"/>
    <property type="match status" value="1"/>
</dbReference>
<proteinExistence type="predicted"/>
<dbReference type="Gene3D" id="4.10.240.10">
    <property type="entry name" value="Zn(2)-C6 fungal-type DNA-binding domain"/>
    <property type="match status" value="1"/>
</dbReference>
<dbReference type="EMBL" id="KN847520">
    <property type="protein sequence ID" value="KIV97340.1"/>
    <property type="molecule type" value="Genomic_DNA"/>
</dbReference>
<dbReference type="InterPro" id="IPR036864">
    <property type="entry name" value="Zn2-C6_fun-type_DNA-bd_sf"/>
</dbReference>
<evidence type="ECO:0000256" key="3">
    <source>
        <dbReference type="ARBA" id="ARBA00023125"/>
    </source>
</evidence>
<dbReference type="SMART" id="SM00906">
    <property type="entry name" value="Fungal_trans"/>
    <property type="match status" value="1"/>
</dbReference>
<dbReference type="AlphaFoldDB" id="A0A0D1X697"/>
<dbReference type="SUPFAM" id="SSF57701">
    <property type="entry name" value="Zn2/Cys6 DNA-binding domain"/>
    <property type="match status" value="1"/>
</dbReference>
<keyword evidence="3" id="KW-0238">DNA-binding</keyword>
<dbReference type="GO" id="GO:0000981">
    <property type="term" value="F:DNA-binding transcription factor activity, RNA polymerase II-specific"/>
    <property type="evidence" value="ECO:0007669"/>
    <property type="project" value="InterPro"/>
</dbReference>
<dbReference type="GO" id="GO:0008270">
    <property type="term" value="F:zinc ion binding"/>
    <property type="evidence" value="ECO:0007669"/>
    <property type="project" value="InterPro"/>
</dbReference>
<sequence length="838" mass="93547">MEPSLKHHKPATEAGAQRRAGKACQSCRTKKVKCDVISHGAPCKNCRVSDVPCVVAQCRRGRKQKDWYKKLSESKRDPPAQTQVPVGDLFGYKYNTPDSNMDQSSNDSNSIRHEPTTSLPLTDSATELLSSISFLGDVPPSLKLLRIPLTPEVSSPEDSGSDELPAYFLPLPSHLSAVDIDYLRKKGAFEIPPLDLRNEIVRCYVEYMHPYMPLMDVDKLLCLIDPHRDPTTIPRFSLLLYQTVLLAGIACVDEALVKRFGHPNIKAARKLIYERARLLYDIDFECNVLTLIQSLILMSFWSANLDARKQGWHWIGNAVSFAQGFGLGLCPDNLPLSPREKSLRKRLWWCCFARDRLISIGLSRPTRIRHEDFDVPLLEVEDFENSYSCSSSANGNCRCSPFMRTSLCDKLTRVRLAESFISSIKLCTIIGSILSSQYFSHAHEYEMQNKIGESPAAVTLRPISHRFPGQDLKELTHSIFTMLDQDLIAWYKDLPSYAHCCTLHNDQQSQQGQAAWKSLLHDQGQSRCCDRSCSQPASVTIQVAVLHLGYHASVSALHRPRNEAPASKTRIAESARQSARVCSALNARGLAKYLPVNVIPMLVPSLVWHSLFIKSFLRGASPGQGKKSEGSEMKEARDNLSELFVCLTVLRSIYVGGSFFSQFVSAFLRRAGLILVCRRDASQKTAQENCPRIFELDIDPDHSNHSSGNGPDMVPDSITPVTNDKDNQHDLAVFDVSPPSQAYLSRSPTVPIMDSCSNSQLFGHTTIEEHVAEDGATWHSMLNFTAFEGSQLVESWDTNTFVSPVTNGSIDATPWENLGQNWGNCLPSHEVEDTVITF</sequence>
<feature type="compositionally biased region" description="Basic and acidic residues" evidence="6">
    <location>
        <begin position="69"/>
        <end position="78"/>
    </location>
</feature>
<evidence type="ECO:0000256" key="4">
    <source>
        <dbReference type="ARBA" id="ARBA00023163"/>
    </source>
</evidence>
<feature type="region of interest" description="Disordered" evidence="6">
    <location>
        <begin position="1"/>
        <end position="20"/>
    </location>
</feature>
<dbReference type="HOGENOM" id="CLU_006329_1_4_1"/>
<dbReference type="InterPro" id="IPR052761">
    <property type="entry name" value="Fungal_Detox/Toxin_TFs"/>
</dbReference>
<dbReference type="Proteomes" id="UP000054302">
    <property type="component" value="Unassembled WGS sequence"/>
</dbReference>
<accession>A0A0D1X697</accession>
<organism evidence="8 9">
    <name type="scientific">Exophiala mesophila</name>
    <name type="common">Black yeast-like fungus</name>
    <dbReference type="NCBI Taxonomy" id="212818"/>
    <lineage>
        <taxon>Eukaryota</taxon>
        <taxon>Fungi</taxon>
        <taxon>Dikarya</taxon>
        <taxon>Ascomycota</taxon>
        <taxon>Pezizomycotina</taxon>
        <taxon>Eurotiomycetes</taxon>
        <taxon>Chaetothyriomycetidae</taxon>
        <taxon>Chaetothyriales</taxon>
        <taxon>Herpotrichiellaceae</taxon>
        <taxon>Exophiala</taxon>
    </lineage>
</organism>
<dbReference type="GeneID" id="27318947"/>
<reference evidence="8 9" key="1">
    <citation type="submission" date="2015-01" db="EMBL/GenBank/DDBJ databases">
        <title>The Genome Sequence of Exophiala mesophila CBS40295.</title>
        <authorList>
            <consortium name="The Broad Institute Genomics Platform"/>
            <person name="Cuomo C."/>
            <person name="de Hoog S."/>
            <person name="Gorbushina A."/>
            <person name="Stielow B."/>
            <person name="Teixiera M."/>
            <person name="Abouelleil A."/>
            <person name="Chapman S.B."/>
            <person name="Priest M."/>
            <person name="Young S.K."/>
            <person name="Wortman J."/>
            <person name="Nusbaum C."/>
            <person name="Birren B."/>
        </authorList>
    </citation>
    <scope>NUCLEOTIDE SEQUENCE [LARGE SCALE GENOMIC DNA]</scope>
    <source>
        <strain evidence="8 9">CBS 40295</strain>
    </source>
</reference>
<dbReference type="PANTHER" id="PTHR47425">
    <property type="entry name" value="FARB-RELATED"/>
    <property type="match status" value="1"/>
</dbReference>
<dbReference type="CDD" id="cd00067">
    <property type="entry name" value="GAL4"/>
    <property type="match status" value="1"/>
</dbReference>
<feature type="region of interest" description="Disordered" evidence="6">
    <location>
        <begin position="69"/>
        <end position="118"/>
    </location>
</feature>
<dbReference type="GO" id="GO:0003677">
    <property type="term" value="F:DNA binding"/>
    <property type="evidence" value="ECO:0007669"/>
    <property type="project" value="UniProtKB-KW"/>
</dbReference>
<evidence type="ECO:0000256" key="2">
    <source>
        <dbReference type="ARBA" id="ARBA00023015"/>
    </source>
</evidence>
<keyword evidence="2" id="KW-0805">Transcription regulation</keyword>
<evidence type="ECO:0000256" key="6">
    <source>
        <dbReference type="SAM" id="MobiDB-lite"/>
    </source>
</evidence>
<keyword evidence="9" id="KW-1185">Reference proteome</keyword>
<evidence type="ECO:0000259" key="7">
    <source>
        <dbReference type="PROSITE" id="PS50048"/>
    </source>
</evidence>
<dbReference type="RefSeq" id="XP_016228914.1">
    <property type="nucleotide sequence ID" value="XM_016365265.1"/>
</dbReference>
<keyword evidence="5" id="KW-0539">Nucleus</keyword>
<evidence type="ECO:0000313" key="9">
    <source>
        <dbReference type="Proteomes" id="UP000054302"/>
    </source>
</evidence>
<dbReference type="InterPro" id="IPR001138">
    <property type="entry name" value="Zn2Cys6_DnaBD"/>
</dbReference>
<feature type="region of interest" description="Disordered" evidence="6">
    <location>
        <begin position="700"/>
        <end position="725"/>
    </location>
</feature>
<evidence type="ECO:0000313" key="8">
    <source>
        <dbReference type="EMBL" id="KIV97340.1"/>
    </source>
</evidence>
<dbReference type="PANTHER" id="PTHR47425:SF2">
    <property type="entry name" value="FARB-RELATED"/>
    <property type="match status" value="1"/>
</dbReference>
<dbReference type="Pfam" id="PF04082">
    <property type="entry name" value="Fungal_trans"/>
    <property type="match status" value="1"/>
</dbReference>
<dbReference type="InterPro" id="IPR007219">
    <property type="entry name" value="XnlR_reg_dom"/>
</dbReference>
<protein>
    <recommendedName>
        <fullName evidence="7">Zn(2)-C6 fungal-type domain-containing protein</fullName>
    </recommendedName>
</protein>
<dbReference type="Pfam" id="PF00172">
    <property type="entry name" value="Zn_clus"/>
    <property type="match status" value="1"/>
</dbReference>
<evidence type="ECO:0000256" key="5">
    <source>
        <dbReference type="ARBA" id="ARBA00023242"/>
    </source>
</evidence>
<name>A0A0D1X697_EXOME</name>
<feature type="compositionally biased region" description="Low complexity" evidence="6">
    <location>
        <begin position="98"/>
        <end position="109"/>
    </location>
</feature>
<dbReference type="CDD" id="cd12148">
    <property type="entry name" value="fungal_TF_MHR"/>
    <property type="match status" value="1"/>
</dbReference>
<dbReference type="OrthoDB" id="39175at2759"/>
<keyword evidence="1" id="KW-0479">Metal-binding</keyword>
<dbReference type="STRING" id="212818.A0A0D1X697"/>
<dbReference type="GO" id="GO:0006351">
    <property type="term" value="P:DNA-templated transcription"/>
    <property type="evidence" value="ECO:0007669"/>
    <property type="project" value="InterPro"/>
</dbReference>
<dbReference type="PROSITE" id="PS50048">
    <property type="entry name" value="ZN2_CY6_FUNGAL_2"/>
    <property type="match status" value="1"/>
</dbReference>
<evidence type="ECO:0000256" key="1">
    <source>
        <dbReference type="ARBA" id="ARBA00022723"/>
    </source>
</evidence>
<feature type="domain" description="Zn(2)-C6 fungal-type" evidence="7">
    <location>
        <begin position="23"/>
        <end position="55"/>
    </location>
</feature>
<dbReference type="SMART" id="SM00066">
    <property type="entry name" value="GAL4"/>
    <property type="match status" value="1"/>
</dbReference>